<keyword evidence="2" id="KW-1185">Reference proteome</keyword>
<accession>A0A8J5MBT7</accession>
<organism evidence="1 2">
    <name type="scientific">Phytophthora aleatoria</name>
    <dbReference type="NCBI Taxonomy" id="2496075"/>
    <lineage>
        <taxon>Eukaryota</taxon>
        <taxon>Sar</taxon>
        <taxon>Stramenopiles</taxon>
        <taxon>Oomycota</taxon>
        <taxon>Peronosporomycetes</taxon>
        <taxon>Peronosporales</taxon>
        <taxon>Peronosporaceae</taxon>
        <taxon>Phytophthora</taxon>
    </lineage>
</organism>
<evidence type="ECO:0000313" key="2">
    <source>
        <dbReference type="Proteomes" id="UP000709295"/>
    </source>
</evidence>
<evidence type="ECO:0000313" key="1">
    <source>
        <dbReference type="EMBL" id="KAG6972822.1"/>
    </source>
</evidence>
<sequence length="57" mass="6720">MCIPYHSCFEYIATNTFKCDWSRNFVHFLQPGVDISTHDHDDVHHHLLLVRFAGSIF</sequence>
<reference evidence="1" key="1">
    <citation type="submission" date="2021-01" db="EMBL/GenBank/DDBJ databases">
        <title>Phytophthora aleatoria, a newly-described species from Pinus radiata is distinct from Phytophthora cactorum isolates based on comparative genomics.</title>
        <authorList>
            <person name="Mcdougal R."/>
            <person name="Panda P."/>
            <person name="Williams N."/>
            <person name="Studholme D.J."/>
        </authorList>
    </citation>
    <scope>NUCLEOTIDE SEQUENCE</scope>
    <source>
        <strain evidence="1">NZFS 4037</strain>
    </source>
</reference>
<dbReference type="AlphaFoldDB" id="A0A8J5MBT7"/>
<protein>
    <submittedName>
        <fullName evidence="1">Uncharacterized protein</fullName>
    </submittedName>
</protein>
<comment type="caution">
    <text evidence="1">The sequence shown here is derived from an EMBL/GenBank/DDBJ whole genome shotgun (WGS) entry which is preliminary data.</text>
</comment>
<name>A0A8J5MBT7_9STRA</name>
<dbReference type="Proteomes" id="UP000709295">
    <property type="component" value="Unassembled WGS sequence"/>
</dbReference>
<gene>
    <name evidence="1" type="ORF">JG688_00003795</name>
</gene>
<proteinExistence type="predicted"/>
<dbReference type="EMBL" id="JAENGY010000124">
    <property type="protein sequence ID" value="KAG6972822.1"/>
    <property type="molecule type" value="Genomic_DNA"/>
</dbReference>